<feature type="compositionally biased region" description="Basic residues" evidence="4">
    <location>
        <begin position="1"/>
        <end position="12"/>
    </location>
</feature>
<dbReference type="KEGG" id="muc:MuYL_2589"/>
<dbReference type="GO" id="GO:1990904">
    <property type="term" value="C:ribonucleoprotein complex"/>
    <property type="evidence" value="ECO:0007669"/>
    <property type="project" value="UniProtKB-KW"/>
</dbReference>
<evidence type="ECO:0000256" key="2">
    <source>
        <dbReference type="ARBA" id="ARBA00022980"/>
    </source>
</evidence>
<dbReference type="RefSeq" id="WP_094570825.1">
    <property type="nucleotide sequence ID" value="NZ_CP022743.1"/>
</dbReference>
<evidence type="ECO:0000256" key="3">
    <source>
        <dbReference type="ARBA" id="ARBA00023274"/>
    </source>
</evidence>
<evidence type="ECO:0000256" key="1">
    <source>
        <dbReference type="ARBA" id="ARBA00010834"/>
    </source>
</evidence>
<accession>A0A223NXC3</accession>
<sequence length="41" mass="4477">MGKGDKKTRKGKIAMGSYGKTRPHNFKKTTTAPVAVAEEKK</sequence>
<dbReference type="InterPro" id="IPR031414">
    <property type="entry name" value="Ribosomal_bTHX"/>
</dbReference>
<evidence type="ECO:0000313" key="6">
    <source>
        <dbReference type="Proteomes" id="UP000215002"/>
    </source>
</evidence>
<evidence type="ECO:0000256" key="4">
    <source>
        <dbReference type="SAM" id="MobiDB-lite"/>
    </source>
</evidence>
<evidence type="ECO:0000313" key="5">
    <source>
        <dbReference type="EMBL" id="ASU34476.1"/>
    </source>
</evidence>
<dbReference type="InterPro" id="IPR030826">
    <property type="entry name" value="Ribosomal_bTHX/bTHXc/bTHXm"/>
</dbReference>
<dbReference type="Pfam" id="PF17070">
    <property type="entry name" value="Thx"/>
    <property type="match status" value="1"/>
</dbReference>
<keyword evidence="2" id="KW-0689">Ribosomal protein</keyword>
<keyword evidence="3" id="KW-0687">Ribonucleoprotein</keyword>
<dbReference type="OrthoDB" id="965797at2"/>
<gene>
    <name evidence="5" type="ORF">MuYL_2589</name>
</gene>
<organism evidence="5 6">
    <name type="scientific">Mucilaginibacter xinganensis</name>
    <dbReference type="NCBI Taxonomy" id="1234841"/>
    <lineage>
        <taxon>Bacteria</taxon>
        <taxon>Pseudomonadati</taxon>
        <taxon>Bacteroidota</taxon>
        <taxon>Sphingobacteriia</taxon>
        <taxon>Sphingobacteriales</taxon>
        <taxon>Sphingobacteriaceae</taxon>
        <taxon>Mucilaginibacter</taxon>
    </lineage>
</organism>
<dbReference type="AlphaFoldDB" id="A0A223NXC3"/>
<reference evidence="5 6" key="1">
    <citation type="submission" date="2017-08" db="EMBL/GenBank/DDBJ databases">
        <title>Complete genome sequence of Mucilaginibacter sp. strain BJC16-A31.</title>
        <authorList>
            <consortium name="Henan University of Science and Technology"/>
            <person name="You X."/>
        </authorList>
    </citation>
    <scope>NUCLEOTIDE SEQUENCE [LARGE SCALE GENOMIC DNA]</scope>
    <source>
        <strain evidence="5 6">BJC16-A31</strain>
    </source>
</reference>
<feature type="region of interest" description="Disordered" evidence="4">
    <location>
        <begin position="1"/>
        <end position="41"/>
    </location>
</feature>
<dbReference type="EMBL" id="CP022743">
    <property type="protein sequence ID" value="ASU34476.1"/>
    <property type="molecule type" value="Genomic_DNA"/>
</dbReference>
<comment type="similarity">
    <text evidence="1">Belongs to the bacterial ribosomal protein bTHX family.</text>
</comment>
<dbReference type="NCBIfam" id="TIGR04560">
    <property type="entry name" value="ribo_THX"/>
    <property type="match status" value="1"/>
</dbReference>
<dbReference type="GO" id="GO:0005840">
    <property type="term" value="C:ribosome"/>
    <property type="evidence" value="ECO:0007669"/>
    <property type="project" value="UniProtKB-KW"/>
</dbReference>
<keyword evidence="6" id="KW-1185">Reference proteome</keyword>
<protein>
    <submittedName>
        <fullName evidence="5">Ribosomal small subunit protein bTHX</fullName>
    </submittedName>
</protein>
<dbReference type="Proteomes" id="UP000215002">
    <property type="component" value="Chromosome"/>
</dbReference>
<name>A0A223NXC3_9SPHI</name>
<proteinExistence type="inferred from homology"/>